<dbReference type="PANTHER" id="PTHR12081">
    <property type="entry name" value="TRANSCRIPTION FACTOR E2F"/>
    <property type="match status" value="1"/>
</dbReference>
<evidence type="ECO:0000256" key="6">
    <source>
        <dbReference type="RuleBase" id="RU003796"/>
    </source>
</evidence>
<gene>
    <name evidence="10" type="primary">E2FA</name>
    <name evidence="10" type="ORF">A4A49_25305</name>
</gene>
<dbReference type="InterPro" id="IPR015633">
    <property type="entry name" value="E2F"/>
</dbReference>
<dbReference type="FunFam" id="1.10.10.10:FF:000008">
    <property type="entry name" value="E2F transcription factor 1"/>
    <property type="match status" value="1"/>
</dbReference>
<feature type="region of interest" description="Disordered" evidence="8">
    <location>
        <begin position="464"/>
        <end position="484"/>
    </location>
</feature>
<feature type="domain" description="E2F/DP family winged-helix DNA-binding" evidence="9">
    <location>
        <begin position="162"/>
        <end position="227"/>
    </location>
</feature>
<dbReference type="InterPro" id="IPR032198">
    <property type="entry name" value="E2F_CC-MB"/>
</dbReference>
<evidence type="ECO:0000259" key="9">
    <source>
        <dbReference type="SMART" id="SM01372"/>
    </source>
</evidence>
<dbReference type="KEGG" id="nau:109214288"/>
<keyword evidence="7" id="KW-0175">Coiled coil</keyword>
<dbReference type="InterPro" id="IPR036390">
    <property type="entry name" value="WH_DNA-bd_sf"/>
</dbReference>
<name>A0A1J6L007_NICAT</name>
<dbReference type="SMR" id="A0A1J6L007"/>
<dbReference type="SUPFAM" id="SSF144074">
    <property type="entry name" value="E2F-DP heterodimerization region"/>
    <property type="match status" value="1"/>
</dbReference>
<protein>
    <submittedName>
        <fullName evidence="10">Transcription factor e2fa</fullName>
    </submittedName>
</protein>
<keyword evidence="3 6" id="KW-0238">DNA-binding</keyword>
<dbReference type="InterPro" id="IPR003316">
    <property type="entry name" value="E2F_WHTH_DNA-bd_dom"/>
</dbReference>
<dbReference type="SUPFAM" id="SSF46785">
    <property type="entry name" value="Winged helix' DNA-binding domain"/>
    <property type="match status" value="1"/>
</dbReference>
<keyword evidence="11" id="KW-1185">Reference proteome</keyword>
<evidence type="ECO:0000256" key="3">
    <source>
        <dbReference type="ARBA" id="ARBA00023125"/>
    </source>
</evidence>
<feature type="region of interest" description="Disordered" evidence="8">
    <location>
        <begin position="106"/>
        <end position="157"/>
    </location>
</feature>
<dbReference type="STRING" id="49451.A0A1J6L007"/>
<evidence type="ECO:0000256" key="4">
    <source>
        <dbReference type="ARBA" id="ARBA00023163"/>
    </source>
</evidence>
<dbReference type="Gramene" id="OIT27183">
    <property type="protein sequence ID" value="OIT27183"/>
    <property type="gene ID" value="A4A49_25305"/>
</dbReference>
<feature type="region of interest" description="Disordered" evidence="8">
    <location>
        <begin position="1"/>
        <end position="44"/>
    </location>
</feature>
<feature type="compositionally biased region" description="Low complexity" evidence="8">
    <location>
        <begin position="8"/>
        <end position="29"/>
    </location>
</feature>
<evidence type="ECO:0000256" key="1">
    <source>
        <dbReference type="ARBA" id="ARBA00010940"/>
    </source>
</evidence>
<evidence type="ECO:0000256" key="7">
    <source>
        <dbReference type="SAM" id="Coils"/>
    </source>
</evidence>
<dbReference type="GeneID" id="109214288"/>
<dbReference type="AlphaFoldDB" id="A0A1J6L007"/>
<feature type="compositionally biased region" description="Polar residues" evidence="8">
    <location>
        <begin position="382"/>
        <end position="406"/>
    </location>
</feature>
<evidence type="ECO:0000256" key="8">
    <source>
        <dbReference type="SAM" id="MobiDB-lite"/>
    </source>
</evidence>
<dbReference type="Pfam" id="PF02319">
    <property type="entry name" value="WHD_E2F_TDP"/>
    <property type="match status" value="1"/>
</dbReference>
<reference evidence="10" key="1">
    <citation type="submission" date="2016-11" db="EMBL/GenBank/DDBJ databases">
        <title>The genome of Nicotiana attenuata.</title>
        <authorList>
            <person name="Xu S."/>
            <person name="Brockmoeller T."/>
            <person name="Gaquerel E."/>
            <person name="Navarro A."/>
            <person name="Kuhl H."/>
            <person name="Gase K."/>
            <person name="Ling Z."/>
            <person name="Zhou W."/>
            <person name="Kreitzer C."/>
            <person name="Stanke M."/>
            <person name="Tang H."/>
            <person name="Lyons E."/>
            <person name="Pandey P."/>
            <person name="Pandey S.P."/>
            <person name="Timmermann B."/>
            <person name="Baldwin I.T."/>
        </authorList>
    </citation>
    <scope>NUCLEOTIDE SEQUENCE [LARGE SCALE GENOMIC DNA]</scope>
    <source>
        <strain evidence="10">UT</strain>
    </source>
</reference>
<evidence type="ECO:0000256" key="2">
    <source>
        <dbReference type="ARBA" id="ARBA00023015"/>
    </source>
</evidence>
<organism evidence="10 11">
    <name type="scientific">Nicotiana attenuata</name>
    <name type="common">Coyote tobacco</name>
    <dbReference type="NCBI Taxonomy" id="49451"/>
    <lineage>
        <taxon>Eukaryota</taxon>
        <taxon>Viridiplantae</taxon>
        <taxon>Streptophyta</taxon>
        <taxon>Embryophyta</taxon>
        <taxon>Tracheophyta</taxon>
        <taxon>Spermatophyta</taxon>
        <taxon>Magnoliopsida</taxon>
        <taxon>eudicotyledons</taxon>
        <taxon>Gunneridae</taxon>
        <taxon>Pentapetalae</taxon>
        <taxon>asterids</taxon>
        <taxon>lamiids</taxon>
        <taxon>Solanales</taxon>
        <taxon>Solanaceae</taxon>
        <taxon>Nicotianoideae</taxon>
        <taxon>Nicotianeae</taxon>
        <taxon>Nicotiana</taxon>
    </lineage>
</organism>
<dbReference type="CDD" id="cd14660">
    <property type="entry name" value="E2F_DD"/>
    <property type="match status" value="1"/>
</dbReference>
<dbReference type="Pfam" id="PF16421">
    <property type="entry name" value="E2F_CC-MB"/>
    <property type="match status" value="1"/>
</dbReference>
<comment type="similarity">
    <text evidence="1 6">Belongs to the E2F/DP family.</text>
</comment>
<evidence type="ECO:0000313" key="11">
    <source>
        <dbReference type="Proteomes" id="UP000187609"/>
    </source>
</evidence>
<dbReference type="GO" id="GO:0046983">
    <property type="term" value="F:protein dimerization activity"/>
    <property type="evidence" value="ECO:0007669"/>
    <property type="project" value="InterPro"/>
</dbReference>
<keyword evidence="6" id="KW-0539">Nucleus</keyword>
<dbReference type="OrthoDB" id="1743261at2759"/>
<dbReference type="SMART" id="SM01372">
    <property type="entry name" value="E2F_TDP"/>
    <property type="match status" value="1"/>
</dbReference>
<keyword evidence="5" id="KW-0131">Cell cycle</keyword>
<evidence type="ECO:0000313" key="10">
    <source>
        <dbReference type="EMBL" id="OIT27183.1"/>
    </source>
</evidence>
<dbReference type="Gene3D" id="6.10.250.540">
    <property type="match status" value="1"/>
</dbReference>
<comment type="subcellular location">
    <subcellularLocation>
        <location evidence="6">Nucleus</location>
    </subcellularLocation>
</comment>
<dbReference type="InterPro" id="IPR036388">
    <property type="entry name" value="WH-like_DNA-bd_sf"/>
</dbReference>
<dbReference type="GO" id="GO:0000981">
    <property type="term" value="F:DNA-binding transcription factor activity, RNA polymerase II-specific"/>
    <property type="evidence" value="ECO:0007669"/>
    <property type="project" value="TreeGrafter"/>
</dbReference>
<dbReference type="GO" id="GO:0000978">
    <property type="term" value="F:RNA polymerase II cis-regulatory region sequence-specific DNA binding"/>
    <property type="evidence" value="ECO:0007669"/>
    <property type="project" value="InterPro"/>
</dbReference>
<comment type="caution">
    <text evidence="10">The sequence shown here is derived from an EMBL/GenBank/DDBJ whole genome shotgun (WGS) entry which is preliminary data.</text>
</comment>
<dbReference type="PANTHER" id="PTHR12081:SF105">
    <property type="entry name" value="TRANSCRIPTION FACTOR E2FA"/>
    <property type="match status" value="1"/>
</dbReference>
<sequence>MSFDTKMTGPDAPPTGVAAPPAAQSSSAAVNGGGRSQISQPIKRYLPFTSMRPPFVSPEDYHRFGGVDSRIGSPTLQPDAIVVKSPALKRKGGMGYKAVESGDWTANPGYSDVANSPLGTPVSGKGGRANGRSRATKSNKSGPPTPVSNVGSPSPLTPASCRYDSSLGLLTKKFINLIKHAEDGMLDLNQAADTLEVQKRRIYDITNVLEGIGLIEKKLKNRIQWKGVDASKPGEVDNDAAILKAETESLSMEERRLDDRVRELQEKLRDMSEDEDNQKWLFVTEEDIKSLPCFQNETLIAVKAPHGTTLEVPDPDEAVDYPQRRYRIILRSTMGPIDVYLVSQFEEKFEEMNSVEPSMAIPVASSSGSKDNPAMERSALSNNVTENEGQTQNVDQLSSDLGTSQDYGGGMMKVVPSDVDNDADYWLLSDAHVSITNMWEADPAVEWDGENLLHEFGIADLGSPRAHTPSAVTDVPTPMNVPPR</sequence>
<dbReference type="InterPro" id="IPR037241">
    <property type="entry name" value="E2F-DP_heterodim"/>
</dbReference>
<proteinExistence type="inferred from homology"/>
<keyword evidence="2 6" id="KW-0805">Transcription regulation</keyword>
<accession>A0A1J6L007</accession>
<feature type="coiled-coil region" evidence="7">
    <location>
        <begin position="247"/>
        <end position="274"/>
    </location>
</feature>
<evidence type="ECO:0000256" key="5">
    <source>
        <dbReference type="ARBA" id="ARBA00023306"/>
    </source>
</evidence>
<feature type="region of interest" description="Disordered" evidence="8">
    <location>
        <begin position="382"/>
        <end position="414"/>
    </location>
</feature>
<dbReference type="EMBL" id="MJEQ01002497">
    <property type="protein sequence ID" value="OIT27183.1"/>
    <property type="molecule type" value="Genomic_DNA"/>
</dbReference>
<dbReference type="Proteomes" id="UP000187609">
    <property type="component" value="Unassembled WGS sequence"/>
</dbReference>
<keyword evidence="4 6" id="KW-0804">Transcription</keyword>
<dbReference type="OMA" id="QTHQICS"/>
<dbReference type="Gene3D" id="1.10.10.10">
    <property type="entry name" value="Winged helix-like DNA-binding domain superfamily/Winged helix DNA-binding domain"/>
    <property type="match status" value="1"/>
</dbReference>
<feature type="compositionally biased region" description="Polar residues" evidence="8">
    <location>
        <begin position="136"/>
        <end position="154"/>
    </location>
</feature>
<dbReference type="GO" id="GO:0090575">
    <property type="term" value="C:RNA polymerase II transcription regulator complex"/>
    <property type="evidence" value="ECO:0007669"/>
    <property type="project" value="TreeGrafter"/>
</dbReference>